<protein>
    <recommendedName>
        <fullName evidence="4">EGF-like domain-containing protein</fullName>
    </recommendedName>
</protein>
<dbReference type="PROSITE" id="PS50026">
    <property type="entry name" value="EGF_3"/>
    <property type="match status" value="1"/>
</dbReference>
<evidence type="ECO:0000256" key="3">
    <source>
        <dbReference type="SAM" id="Phobius"/>
    </source>
</evidence>
<keyword evidence="3" id="KW-1133">Transmembrane helix</keyword>
<dbReference type="InterPro" id="IPR000742">
    <property type="entry name" value="EGF"/>
</dbReference>
<feature type="transmembrane region" description="Helical" evidence="3">
    <location>
        <begin position="709"/>
        <end position="735"/>
    </location>
</feature>
<feature type="compositionally biased region" description="Basic and acidic residues" evidence="2">
    <location>
        <begin position="361"/>
        <end position="381"/>
    </location>
</feature>
<evidence type="ECO:0000256" key="2">
    <source>
        <dbReference type="SAM" id="MobiDB-lite"/>
    </source>
</evidence>
<feature type="region of interest" description="Disordered" evidence="2">
    <location>
        <begin position="1"/>
        <end position="320"/>
    </location>
</feature>
<name>A0A9P4INL5_9PEZI</name>
<accession>A0A9P4INL5</accession>
<dbReference type="PANTHER" id="PTHR17178:SF0">
    <property type="entry name" value="SERGLYCIN"/>
    <property type="match status" value="1"/>
</dbReference>
<keyword evidence="3" id="KW-0472">Membrane</keyword>
<keyword evidence="6" id="KW-1185">Reference proteome</keyword>
<feature type="compositionally biased region" description="Polar residues" evidence="2">
    <location>
        <begin position="250"/>
        <end position="261"/>
    </location>
</feature>
<feature type="compositionally biased region" description="Basic and acidic residues" evidence="2">
    <location>
        <begin position="57"/>
        <end position="67"/>
    </location>
</feature>
<dbReference type="PANTHER" id="PTHR17178">
    <property type="entry name" value="SECRETORY GRANULE PROTEOGLYCAN CORE PROTEIN"/>
    <property type="match status" value="1"/>
</dbReference>
<organism evidence="5 6">
    <name type="scientific">Rhizodiscina lignyota</name>
    <dbReference type="NCBI Taxonomy" id="1504668"/>
    <lineage>
        <taxon>Eukaryota</taxon>
        <taxon>Fungi</taxon>
        <taxon>Dikarya</taxon>
        <taxon>Ascomycota</taxon>
        <taxon>Pezizomycotina</taxon>
        <taxon>Dothideomycetes</taxon>
        <taxon>Pleosporomycetidae</taxon>
        <taxon>Aulographales</taxon>
        <taxon>Rhizodiscinaceae</taxon>
        <taxon>Rhizodiscina</taxon>
    </lineage>
</organism>
<feature type="compositionally biased region" description="Basic and acidic residues" evidence="2">
    <location>
        <begin position="466"/>
        <end position="481"/>
    </location>
</feature>
<feature type="compositionally biased region" description="Low complexity" evidence="2">
    <location>
        <begin position="262"/>
        <end position="274"/>
    </location>
</feature>
<feature type="compositionally biased region" description="Low complexity" evidence="2">
    <location>
        <begin position="952"/>
        <end position="971"/>
    </location>
</feature>
<gene>
    <name evidence="5" type="ORF">NA57DRAFT_71015</name>
</gene>
<feature type="disulfide bond" evidence="1">
    <location>
        <begin position="776"/>
        <end position="785"/>
    </location>
</feature>
<keyword evidence="1" id="KW-0245">EGF-like domain</keyword>
<comment type="caution">
    <text evidence="5">The sequence shown here is derived from an EMBL/GenBank/DDBJ whole genome shotgun (WGS) entry which is preliminary data.</text>
</comment>
<feature type="compositionally biased region" description="Pro residues" evidence="2">
    <location>
        <begin position="277"/>
        <end position="294"/>
    </location>
</feature>
<feature type="region of interest" description="Disordered" evidence="2">
    <location>
        <begin position="431"/>
        <end position="530"/>
    </location>
</feature>
<feature type="region of interest" description="Disordered" evidence="2">
    <location>
        <begin position="648"/>
        <end position="683"/>
    </location>
</feature>
<dbReference type="PROSITE" id="PS01186">
    <property type="entry name" value="EGF_2"/>
    <property type="match status" value="1"/>
</dbReference>
<feature type="compositionally biased region" description="Pro residues" evidence="2">
    <location>
        <begin position="218"/>
        <end position="228"/>
    </location>
</feature>
<feature type="domain" description="EGF-like" evidence="4">
    <location>
        <begin position="748"/>
        <end position="786"/>
    </location>
</feature>
<evidence type="ECO:0000313" key="5">
    <source>
        <dbReference type="EMBL" id="KAF2104810.1"/>
    </source>
</evidence>
<feature type="region of interest" description="Disordered" evidence="2">
    <location>
        <begin position="938"/>
        <end position="978"/>
    </location>
</feature>
<evidence type="ECO:0000313" key="6">
    <source>
        <dbReference type="Proteomes" id="UP000799772"/>
    </source>
</evidence>
<feature type="compositionally biased region" description="Polar residues" evidence="2">
    <location>
        <begin position="939"/>
        <end position="950"/>
    </location>
</feature>
<proteinExistence type="predicted"/>
<feature type="compositionally biased region" description="Polar residues" evidence="2">
    <location>
        <begin position="440"/>
        <end position="451"/>
    </location>
</feature>
<evidence type="ECO:0000256" key="1">
    <source>
        <dbReference type="PROSITE-ProRule" id="PRU00076"/>
    </source>
</evidence>
<dbReference type="AlphaFoldDB" id="A0A9P4INL5"/>
<dbReference type="OrthoDB" id="283575at2759"/>
<feature type="compositionally biased region" description="Basic and acidic residues" evidence="2">
    <location>
        <begin position="673"/>
        <end position="683"/>
    </location>
</feature>
<dbReference type="EMBL" id="ML978121">
    <property type="protein sequence ID" value="KAF2104810.1"/>
    <property type="molecule type" value="Genomic_DNA"/>
</dbReference>
<keyword evidence="3" id="KW-0812">Transmembrane</keyword>
<feature type="compositionally biased region" description="Low complexity" evidence="2">
    <location>
        <begin position="308"/>
        <end position="317"/>
    </location>
</feature>
<comment type="caution">
    <text evidence="1">Lacks conserved residue(s) required for the propagation of feature annotation.</text>
</comment>
<dbReference type="PROSITE" id="PS00022">
    <property type="entry name" value="EGF_1"/>
    <property type="match status" value="1"/>
</dbReference>
<keyword evidence="1" id="KW-1015">Disulfide bond</keyword>
<dbReference type="Proteomes" id="UP000799772">
    <property type="component" value="Unassembled WGS sequence"/>
</dbReference>
<reference evidence="5" key="1">
    <citation type="journal article" date="2020" name="Stud. Mycol.">
        <title>101 Dothideomycetes genomes: a test case for predicting lifestyles and emergence of pathogens.</title>
        <authorList>
            <person name="Haridas S."/>
            <person name="Albert R."/>
            <person name="Binder M."/>
            <person name="Bloem J."/>
            <person name="Labutti K."/>
            <person name="Salamov A."/>
            <person name="Andreopoulos B."/>
            <person name="Baker S."/>
            <person name="Barry K."/>
            <person name="Bills G."/>
            <person name="Bluhm B."/>
            <person name="Cannon C."/>
            <person name="Castanera R."/>
            <person name="Culley D."/>
            <person name="Daum C."/>
            <person name="Ezra D."/>
            <person name="Gonzalez J."/>
            <person name="Henrissat B."/>
            <person name="Kuo A."/>
            <person name="Liang C."/>
            <person name="Lipzen A."/>
            <person name="Lutzoni F."/>
            <person name="Magnuson J."/>
            <person name="Mondo S."/>
            <person name="Nolan M."/>
            <person name="Ohm R."/>
            <person name="Pangilinan J."/>
            <person name="Park H.-J."/>
            <person name="Ramirez L."/>
            <person name="Alfaro M."/>
            <person name="Sun H."/>
            <person name="Tritt A."/>
            <person name="Yoshinaga Y."/>
            <person name="Zwiers L.-H."/>
            <person name="Turgeon B."/>
            <person name="Goodwin S."/>
            <person name="Spatafora J."/>
            <person name="Crous P."/>
            <person name="Grigoriev I."/>
        </authorList>
    </citation>
    <scope>NUCLEOTIDE SEQUENCE</scope>
    <source>
        <strain evidence="5">CBS 133067</strain>
    </source>
</reference>
<evidence type="ECO:0000259" key="4">
    <source>
        <dbReference type="PROSITE" id="PS50026"/>
    </source>
</evidence>
<sequence length="1060" mass="112747">MSYAPHGQGVPYGIPAAKGPGNPVWNKGSAKAARELGGALPEQTYRRQQPYRPPQSESERRYVDRVAQELPDNLKTAPNSSARRQGEYQYPDYPDSPDQAARASPSQNSPSSRGPPRRQGDPYLVPISRLPRPSPDGSPEDIPKPRQNSPTPAWPLRGDSSRSEESANKGAIRAARENTQGSSDRPQKRPDILVPRLEQLAQSGSADAPAGMNYGWPAQPPLQSPPGRPVRVQPKSPHAQEPYRGEEFLSPTSPNMSRPVTDSSYASDSSIGSIPDFPVPQSEPPPMPPPPQPSQMPRRIPLGPPPSARRGPSSYYSQQSFGVSPIVEEAERVSHGSYASSNVIPSGVPDYYMDDTPSDDESPRREQASMRLEDHDDDRGLVRQASLGKRAKPSLIPVRDNSQRADVSKGGIVAQAAMAAGAAGGAFAAGLGNSRDATRETTPQPSMNTPTALADPSSSETSLSSIEKRIMDDDASSKRPETVASMDIFGDMKPVVRSQSPVPRTGSPYKPNVSSPLSPNAPMSRGKLPMSPQDAQREAILAGLERGGALDKDSVEALRSPKGGLAERAGLRRPPRLNVDAVREAEARGSLTSLPDLIRRATRLAANLDRGKTASRLGMEWFISEARKEGYEVDRKSASGSLSDILASFPPPGLATPTGNRSPGTRGTGWPEMDPRSRDMGRDEMDPRFVFEKPSERKQPRRCCGMPRWAFILLMIVLILLIAAAVVIPIGLVVIPRQKSTNQGANTALSVCQKQFACQNGGSSILTRNGQCGCLCVNGFSGAQCTAASDSSCTTMSLSGAPNATVGSAIPRLVDVAQSNFSIPLDSQRVLAQFSSSDLSCTTQDALVTLNGATTKRSVVNLYIPLAVDRNPFTPDTTSATATPSPDSENIIHDQAIYAIPTADAGWDGGDIVPTATRTEPALFRRATETANGVVFASGNPSDHPSSTKVNAAATSTRGASSATSTASTPAELSGTNTDTDMDFARIAILFILQETASVNDASDAQGRLSDWFGDSNSKQGGDNATAAAKNLTLGASGWFMDFVDLRVTVKNGTVFGKTS</sequence>
<feature type="region of interest" description="Disordered" evidence="2">
    <location>
        <begin position="333"/>
        <end position="403"/>
    </location>
</feature>